<feature type="signal peptide" evidence="7">
    <location>
        <begin position="1"/>
        <end position="27"/>
    </location>
</feature>
<comment type="caution">
    <text evidence="9">The sequence shown here is derived from an EMBL/GenBank/DDBJ whole genome shotgun (WGS) entry which is preliminary data.</text>
</comment>
<accession>A0A511RIP2</accession>
<keyword evidence="3 6" id="KW-0378">Hydrolase</keyword>
<dbReference type="InterPro" id="IPR013783">
    <property type="entry name" value="Ig-like_fold"/>
</dbReference>
<evidence type="ECO:0000256" key="2">
    <source>
        <dbReference type="ARBA" id="ARBA00022723"/>
    </source>
</evidence>
<dbReference type="PROSITE" id="PS51257">
    <property type="entry name" value="PROKAR_LIPOPROTEIN"/>
    <property type="match status" value="1"/>
</dbReference>
<feature type="active site" evidence="6">
    <location>
        <position position="207"/>
    </location>
</feature>
<sequence>MKKSLSALALFSALVLGLMACSTPPPANQGPGQPYTTEEYKPGVPGTVQTIRLSDGSSFEALVKDGKVILEGDIVLGTVDEVSSMAQAGVSPLSNSCEYARWWCDEWPRKIVYYEVADPERATVGSETLESIVAQAIEEIEARTNLLFVRDPTKARRIVYHSGGKNEGCHSTIGTNRNGSPQEKAHVWLEAPTGGGHCYTKGIAVHETMHALGFYHEQTRDDRGGYVRILWDNIQSGKKHNFENPDGWFLNRGVDVGPYDFDSIMHYGCTDFAKRSGLNTLEPMVAGITCENNGKGRPIGQRSGMSDGDVLGVLTVYQPLLEITAPSSRARNQPLSFELNGEYDRDTTAVEPYTRWYVDGAEVASAATTGSLSTWEYATGPHTLEAVVEINGVELDRLSHTFTLSNVDPVVEITQPLSSGPYCQNETITLRALASDVDTAPYFESGNVSDRVDWIYDPDPSDIYLGWTFANDTPSTSYTLSDTGTVRFIALVDDADGAQASDYVDVVVDPCTNTPPTVTITNPSGDLNVWVDASDANGWYYSITLQGTASDAEDGPLTGSWYTDRGDVQPGGPASGEQLLGNGNTLPVKLYAKAGEAVTEHVISFRVTDSDGNTRTVTVTITVNQLI</sequence>
<feature type="binding site" evidence="6">
    <location>
        <position position="216"/>
    </location>
    <ligand>
        <name>Zn(2+)</name>
        <dbReference type="ChEBI" id="CHEBI:29105"/>
        <note>catalytic</note>
    </ligand>
</feature>
<evidence type="ECO:0000259" key="8">
    <source>
        <dbReference type="PROSITE" id="PS51864"/>
    </source>
</evidence>
<evidence type="ECO:0000256" key="6">
    <source>
        <dbReference type="PROSITE-ProRule" id="PRU01211"/>
    </source>
</evidence>
<protein>
    <recommendedName>
        <fullName evidence="8">Peptidase M12A domain-containing protein</fullName>
    </recommendedName>
</protein>
<feature type="binding site" evidence="6">
    <location>
        <position position="210"/>
    </location>
    <ligand>
        <name>Zn(2+)</name>
        <dbReference type="ChEBI" id="CHEBI:29105"/>
        <note>catalytic</note>
    </ligand>
</feature>
<dbReference type="GO" id="GO:0004222">
    <property type="term" value="F:metalloendopeptidase activity"/>
    <property type="evidence" value="ECO:0007669"/>
    <property type="project" value="UniProtKB-UniRule"/>
</dbReference>
<keyword evidence="2 6" id="KW-0479">Metal-binding</keyword>
<dbReference type="PROSITE" id="PS51864">
    <property type="entry name" value="ASTACIN"/>
    <property type="match status" value="1"/>
</dbReference>
<keyword evidence="4 6" id="KW-0862">Zinc</keyword>
<dbReference type="Proteomes" id="UP000321827">
    <property type="component" value="Unassembled WGS sequence"/>
</dbReference>
<evidence type="ECO:0000256" key="5">
    <source>
        <dbReference type="ARBA" id="ARBA00023049"/>
    </source>
</evidence>
<dbReference type="GO" id="GO:0006508">
    <property type="term" value="P:proteolysis"/>
    <property type="evidence" value="ECO:0007669"/>
    <property type="project" value="UniProtKB-KW"/>
</dbReference>
<dbReference type="Gene3D" id="3.40.390.10">
    <property type="entry name" value="Collagenase (Catalytic Domain)"/>
    <property type="match status" value="1"/>
</dbReference>
<dbReference type="InterPro" id="IPR006026">
    <property type="entry name" value="Peptidase_Metallo"/>
</dbReference>
<proteinExistence type="predicted"/>
<dbReference type="PANTHER" id="PTHR10127">
    <property type="entry name" value="DISCOIDIN, CUB, EGF, LAMININ , AND ZINC METALLOPROTEASE DOMAIN CONTAINING"/>
    <property type="match status" value="1"/>
</dbReference>
<organism evidence="9 10">
    <name type="scientific">Oceanithermus desulfurans NBRC 100063</name>
    <dbReference type="NCBI Taxonomy" id="1227550"/>
    <lineage>
        <taxon>Bacteria</taxon>
        <taxon>Thermotogati</taxon>
        <taxon>Deinococcota</taxon>
        <taxon>Deinococci</taxon>
        <taxon>Thermales</taxon>
        <taxon>Thermaceae</taxon>
        <taxon>Oceanithermus</taxon>
    </lineage>
</organism>
<feature type="binding site" evidence="6">
    <location>
        <position position="206"/>
    </location>
    <ligand>
        <name>Zn(2+)</name>
        <dbReference type="ChEBI" id="CHEBI:29105"/>
        <note>catalytic</note>
    </ligand>
</feature>
<reference evidence="9 10" key="1">
    <citation type="submission" date="2019-07" db="EMBL/GenBank/DDBJ databases">
        <title>Whole genome shotgun sequence of Oceanithermus desulfurans NBRC 100063.</title>
        <authorList>
            <person name="Hosoyama A."/>
            <person name="Uohara A."/>
            <person name="Ohji S."/>
            <person name="Ichikawa N."/>
        </authorList>
    </citation>
    <scope>NUCLEOTIDE SEQUENCE [LARGE SCALE GENOMIC DNA]</scope>
    <source>
        <strain evidence="9 10">NBRC 100063</strain>
    </source>
</reference>
<gene>
    <name evidence="9" type="ORF">ODE01S_09470</name>
</gene>
<dbReference type="InterPro" id="IPR001506">
    <property type="entry name" value="Peptidase_M12A"/>
</dbReference>
<dbReference type="PANTHER" id="PTHR10127:SF780">
    <property type="entry name" value="METALLOENDOPEPTIDASE"/>
    <property type="match status" value="1"/>
</dbReference>
<dbReference type="AlphaFoldDB" id="A0A511RIP2"/>
<dbReference type="PRINTS" id="PR00480">
    <property type="entry name" value="ASTACIN"/>
</dbReference>
<dbReference type="OrthoDB" id="8455098at2"/>
<evidence type="ECO:0000256" key="7">
    <source>
        <dbReference type="SAM" id="SignalP"/>
    </source>
</evidence>
<evidence type="ECO:0000313" key="9">
    <source>
        <dbReference type="EMBL" id="GEM89513.1"/>
    </source>
</evidence>
<evidence type="ECO:0000256" key="4">
    <source>
        <dbReference type="ARBA" id="ARBA00022833"/>
    </source>
</evidence>
<comment type="cofactor">
    <cofactor evidence="6">
        <name>Zn(2+)</name>
        <dbReference type="ChEBI" id="CHEBI:29105"/>
    </cofactor>
    <text evidence="6">Binds 1 zinc ion per subunit.</text>
</comment>
<name>A0A511RIP2_9DEIN</name>
<evidence type="ECO:0000256" key="1">
    <source>
        <dbReference type="ARBA" id="ARBA00022670"/>
    </source>
</evidence>
<comment type="caution">
    <text evidence="6">Lacks conserved residue(s) required for the propagation of feature annotation.</text>
</comment>
<dbReference type="EMBL" id="BJXN01000005">
    <property type="protein sequence ID" value="GEM89513.1"/>
    <property type="molecule type" value="Genomic_DNA"/>
</dbReference>
<dbReference type="CDD" id="cd04280">
    <property type="entry name" value="ZnMc_astacin_like"/>
    <property type="match status" value="1"/>
</dbReference>
<dbReference type="InterPro" id="IPR024079">
    <property type="entry name" value="MetalloPept_cat_dom_sf"/>
</dbReference>
<dbReference type="SMART" id="SM00235">
    <property type="entry name" value="ZnMc"/>
    <property type="match status" value="1"/>
</dbReference>
<evidence type="ECO:0000313" key="10">
    <source>
        <dbReference type="Proteomes" id="UP000321827"/>
    </source>
</evidence>
<keyword evidence="7" id="KW-0732">Signal</keyword>
<dbReference type="Gene3D" id="2.60.40.10">
    <property type="entry name" value="Immunoglobulins"/>
    <property type="match status" value="1"/>
</dbReference>
<keyword evidence="5 6" id="KW-0482">Metalloprotease</keyword>
<feature type="domain" description="Peptidase M12A" evidence="8">
    <location>
        <begin position="91"/>
        <end position="320"/>
    </location>
</feature>
<evidence type="ECO:0000256" key="3">
    <source>
        <dbReference type="ARBA" id="ARBA00022801"/>
    </source>
</evidence>
<dbReference type="SUPFAM" id="SSF55486">
    <property type="entry name" value="Metalloproteases ('zincins'), catalytic domain"/>
    <property type="match status" value="1"/>
</dbReference>
<feature type="chain" id="PRO_5022192713" description="Peptidase M12A domain-containing protein" evidence="7">
    <location>
        <begin position="28"/>
        <end position="627"/>
    </location>
</feature>
<keyword evidence="1 6" id="KW-0645">Protease</keyword>
<dbReference type="Pfam" id="PF01400">
    <property type="entry name" value="Astacin"/>
    <property type="match status" value="1"/>
</dbReference>
<dbReference type="InterPro" id="IPR034035">
    <property type="entry name" value="Astacin-like_dom"/>
</dbReference>
<dbReference type="GO" id="GO:0008270">
    <property type="term" value="F:zinc ion binding"/>
    <property type="evidence" value="ECO:0007669"/>
    <property type="project" value="UniProtKB-UniRule"/>
</dbReference>
<dbReference type="RefSeq" id="WP_147146397.1">
    <property type="nucleotide sequence ID" value="NZ_BJXN01000005.1"/>
</dbReference>